<dbReference type="SUPFAM" id="SSF47413">
    <property type="entry name" value="lambda repressor-like DNA-binding domains"/>
    <property type="match status" value="1"/>
</dbReference>
<dbReference type="Proteomes" id="UP000199205">
    <property type="component" value="Unassembled WGS sequence"/>
</dbReference>
<dbReference type="Gene3D" id="1.10.260.40">
    <property type="entry name" value="lambda repressor-like DNA-binding domains"/>
    <property type="match status" value="1"/>
</dbReference>
<dbReference type="PANTHER" id="PTHR30146:SF148">
    <property type="entry name" value="HTH-TYPE TRANSCRIPTIONAL REPRESSOR PURR-RELATED"/>
    <property type="match status" value="1"/>
</dbReference>
<dbReference type="OrthoDB" id="9798934at2"/>
<dbReference type="SUPFAM" id="SSF53822">
    <property type="entry name" value="Periplasmic binding protein-like I"/>
    <property type="match status" value="1"/>
</dbReference>
<feature type="region of interest" description="Disordered" evidence="5">
    <location>
        <begin position="1"/>
        <end position="27"/>
    </location>
</feature>
<evidence type="ECO:0000313" key="7">
    <source>
        <dbReference type="EMBL" id="SCB32242.1"/>
    </source>
</evidence>
<evidence type="ECO:0000256" key="1">
    <source>
        <dbReference type="ARBA" id="ARBA00022491"/>
    </source>
</evidence>
<evidence type="ECO:0000256" key="5">
    <source>
        <dbReference type="SAM" id="MobiDB-lite"/>
    </source>
</evidence>
<keyword evidence="3" id="KW-0238">DNA-binding</keyword>
<sequence length="387" mass="41726">MKRTIAADGGQAADGNTAPKRKGRRLGSRVTMTDIAKAAGCSQAAVSFVLNNTPGMRLSQQTRDRVIEAARQLGYVAPVFTTPPALASQSKLDGVIGFAVDQLATSPEAVVAIEGARQASWNAGNVLLVAQTMSDPVMEPRAIKALTNSGISALIYMTIFTREVELPDYLYDLNIPLVLLNCYTSDYAFPAVIPSEIAGGQTATRHLISHGHHRIATITGEPWMQAAQDRLTGYRRALATADIPFDPELVIEGDWSASAGYSATMKLLSLAERPTAIFCQNDRTAIGCYEALKEAGLHIPKDMSVIGYDDEDISRHLVPPLTTSVLPHMAMGQWAIEHLETAILPRERRYQITKLECSLVKRASVAAPAGVHAIAGARAANRRARKV</sequence>
<organism evidence="7 8">
    <name type="scientific">Rhizobium lusitanum</name>
    <dbReference type="NCBI Taxonomy" id="293958"/>
    <lineage>
        <taxon>Bacteria</taxon>
        <taxon>Pseudomonadati</taxon>
        <taxon>Pseudomonadota</taxon>
        <taxon>Alphaproteobacteria</taxon>
        <taxon>Hyphomicrobiales</taxon>
        <taxon>Rhizobiaceae</taxon>
        <taxon>Rhizobium/Agrobacterium group</taxon>
        <taxon>Rhizobium</taxon>
    </lineage>
</organism>
<dbReference type="PROSITE" id="PS50932">
    <property type="entry name" value="HTH_LACI_2"/>
    <property type="match status" value="1"/>
</dbReference>
<keyword evidence="1" id="KW-0678">Repressor</keyword>
<name>A0A1C3VWW9_9HYPH</name>
<dbReference type="PANTHER" id="PTHR30146">
    <property type="entry name" value="LACI-RELATED TRANSCRIPTIONAL REPRESSOR"/>
    <property type="match status" value="1"/>
</dbReference>
<dbReference type="InterPro" id="IPR046335">
    <property type="entry name" value="LacI/GalR-like_sensor"/>
</dbReference>
<dbReference type="InterPro" id="IPR010982">
    <property type="entry name" value="Lambda_DNA-bd_dom_sf"/>
</dbReference>
<dbReference type="InterPro" id="IPR028082">
    <property type="entry name" value="Peripla_BP_I"/>
</dbReference>
<keyword evidence="2" id="KW-0805">Transcription regulation</keyword>
<feature type="domain" description="HTH lacI-type" evidence="6">
    <location>
        <begin position="30"/>
        <end position="92"/>
    </location>
</feature>
<keyword evidence="4" id="KW-0804">Transcription</keyword>
<dbReference type="EMBL" id="FMAF01000007">
    <property type="protein sequence ID" value="SCB32242.1"/>
    <property type="molecule type" value="Genomic_DNA"/>
</dbReference>
<evidence type="ECO:0000256" key="2">
    <source>
        <dbReference type="ARBA" id="ARBA00023015"/>
    </source>
</evidence>
<proteinExistence type="predicted"/>
<dbReference type="CDD" id="cd06288">
    <property type="entry name" value="PBP1_sucrose_transcription_regulator"/>
    <property type="match status" value="1"/>
</dbReference>
<dbReference type="GO" id="GO:0003700">
    <property type="term" value="F:DNA-binding transcription factor activity"/>
    <property type="evidence" value="ECO:0007669"/>
    <property type="project" value="TreeGrafter"/>
</dbReference>
<dbReference type="AlphaFoldDB" id="A0A1C3VWW9"/>
<accession>A0A1C3VWW9</accession>
<gene>
    <name evidence="7" type="ORF">GA0061101_10744</name>
</gene>
<evidence type="ECO:0000259" key="6">
    <source>
        <dbReference type="PROSITE" id="PS50932"/>
    </source>
</evidence>
<dbReference type="InterPro" id="IPR000843">
    <property type="entry name" value="HTH_LacI"/>
</dbReference>
<dbReference type="Gene3D" id="3.40.50.2300">
    <property type="match status" value="2"/>
</dbReference>
<reference evidence="8" key="1">
    <citation type="submission" date="2016-08" db="EMBL/GenBank/DDBJ databases">
        <authorList>
            <person name="Varghese N."/>
            <person name="Submissions Spin"/>
        </authorList>
    </citation>
    <scope>NUCLEOTIDE SEQUENCE [LARGE SCALE GENOMIC DNA]</scope>
    <source>
        <strain evidence="8">P1-7</strain>
    </source>
</reference>
<dbReference type="SMART" id="SM00354">
    <property type="entry name" value="HTH_LACI"/>
    <property type="match status" value="1"/>
</dbReference>
<dbReference type="Pfam" id="PF13377">
    <property type="entry name" value="Peripla_BP_3"/>
    <property type="match status" value="1"/>
</dbReference>
<evidence type="ECO:0000313" key="8">
    <source>
        <dbReference type="Proteomes" id="UP000199205"/>
    </source>
</evidence>
<protein>
    <submittedName>
        <fullName evidence="7">Transcriptional regulator, LacI family</fullName>
    </submittedName>
</protein>
<dbReference type="Pfam" id="PF00356">
    <property type="entry name" value="LacI"/>
    <property type="match status" value="1"/>
</dbReference>
<evidence type="ECO:0000256" key="3">
    <source>
        <dbReference type="ARBA" id="ARBA00023125"/>
    </source>
</evidence>
<dbReference type="CDD" id="cd01392">
    <property type="entry name" value="HTH_LacI"/>
    <property type="match status" value="1"/>
</dbReference>
<evidence type="ECO:0000256" key="4">
    <source>
        <dbReference type="ARBA" id="ARBA00023163"/>
    </source>
</evidence>
<dbReference type="GO" id="GO:0000976">
    <property type="term" value="F:transcription cis-regulatory region binding"/>
    <property type="evidence" value="ECO:0007669"/>
    <property type="project" value="TreeGrafter"/>
</dbReference>